<dbReference type="Gene3D" id="3.90.230.10">
    <property type="entry name" value="Creatinase/methionine aminopeptidase superfamily"/>
    <property type="match status" value="1"/>
</dbReference>
<dbReference type="InterPro" id="IPR000994">
    <property type="entry name" value="Pept_M24"/>
</dbReference>
<proteinExistence type="inferred from homology"/>
<dbReference type="InterPro" id="IPR001714">
    <property type="entry name" value="Pept_M24_MAP"/>
</dbReference>
<dbReference type="GO" id="GO:0070006">
    <property type="term" value="F:metalloaminopeptidase activity"/>
    <property type="evidence" value="ECO:0007669"/>
    <property type="project" value="InterPro"/>
</dbReference>
<dbReference type="GO" id="GO:0006508">
    <property type="term" value="P:proteolysis"/>
    <property type="evidence" value="ECO:0007669"/>
    <property type="project" value="UniProtKB-KW"/>
</dbReference>
<dbReference type="GO" id="GO:0046872">
    <property type="term" value="F:metal ion binding"/>
    <property type="evidence" value="ECO:0007669"/>
    <property type="project" value="UniProtKB-KW"/>
</dbReference>
<dbReference type="GO" id="GO:0004239">
    <property type="term" value="F:initiator methionyl aminopeptidase activity"/>
    <property type="evidence" value="ECO:0007669"/>
    <property type="project" value="UniProtKB-EC"/>
</dbReference>
<accession>A0A3B1BZT8</accession>
<name>A0A3B1BZT8_9ZZZZ</name>
<dbReference type="HAMAP" id="MF_01974">
    <property type="entry name" value="MetAP_1"/>
    <property type="match status" value="1"/>
</dbReference>
<feature type="domain" description="Peptidase M24" evidence="5">
    <location>
        <begin position="12"/>
        <end position="238"/>
    </location>
</feature>
<dbReference type="CDD" id="cd01086">
    <property type="entry name" value="MetAP1"/>
    <property type="match status" value="1"/>
</dbReference>
<dbReference type="PANTHER" id="PTHR43330">
    <property type="entry name" value="METHIONINE AMINOPEPTIDASE"/>
    <property type="match status" value="1"/>
</dbReference>
<dbReference type="InterPro" id="IPR036005">
    <property type="entry name" value="Creatinase/aminopeptidase-like"/>
</dbReference>
<evidence type="ECO:0000256" key="1">
    <source>
        <dbReference type="ARBA" id="ARBA00022438"/>
    </source>
</evidence>
<evidence type="ECO:0000256" key="3">
    <source>
        <dbReference type="ARBA" id="ARBA00022723"/>
    </source>
</evidence>
<evidence type="ECO:0000313" key="6">
    <source>
        <dbReference type="EMBL" id="VAX17823.1"/>
    </source>
</evidence>
<dbReference type="NCBIfam" id="TIGR00500">
    <property type="entry name" value="met_pdase_I"/>
    <property type="match status" value="1"/>
</dbReference>
<dbReference type="PANTHER" id="PTHR43330:SF27">
    <property type="entry name" value="METHIONINE AMINOPEPTIDASE"/>
    <property type="match status" value="1"/>
</dbReference>
<dbReference type="GO" id="GO:0005829">
    <property type="term" value="C:cytosol"/>
    <property type="evidence" value="ECO:0007669"/>
    <property type="project" value="TreeGrafter"/>
</dbReference>
<dbReference type="InterPro" id="IPR002467">
    <property type="entry name" value="Pept_M24A_MAP1"/>
</dbReference>
<sequence>MAINFRSHDEIEKLRAANQIVVAAHKRLSSILKPGVSTISLDREAEKVIRDMGGIPSFKGYRGFPNTLCVAINDVVVHGIPDKKVVREGDIIGLDLGVEYQGYFGDAAQTLPVGEISDEARNLLKVTKEALMKGIEAIRPGGRLSDISNAVQTHAENAGYSVVTAFVGHGIGTKPHEDPQVPNFGPPGRGPVMRNGMVLAIEPMVNIGGSDVEVLEDNWTVQTIDSALSAHFEHSVAVVDDGYDILSDFGREK</sequence>
<keyword evidence="2" id="KW-0645">Protease</keyword>
<keyword evidence="3" id="KW-0479">Metal-binding</keyword>
<dbReference type="SUPFAM" id="SSF55920">
    <property type="entry name" value="Creatinase/aminopeptidase"/>
    <property type="match status" value="1"/>
</dbReference>
<dbReference type="PROSITE" id="PS00680">
    <property type="entry name" value="MAP_1"/>
    <property type="match status" value="1"/>
</dbReference>
<dbReference type="EC" id="3.4.11.18" evidence="6"/>
<dbReference type="PRINTS" id="PR00599">
    <property type="entry name" value="MAPEPTIDASE"/>
</dbReference>
<evidence type="ECO:0000256" key="4">
    <source>
        <dbReference type="ARBA" id="ARBA00022801"/>
    </source>
</evidence>
<organism evidence="6">
    <name type="scientific">hydrothermal vent metagenome</name>
    <dbReference type="NCBI Taxonomy" id="652676"/>
    <lineage>
        <taxon>unclassified sequences</taxon>
        <taxon>metagenomes</taxon>
        <taxon>ecological metagenomes</taxon>
    </lineage>
</organism>
<gene>
    <name evidence="6" type="ORF">MNBD_NITROSPINAE02-554</name>
</gene>
<keyword evidence="4 6" id="KW-0378">Hydrolase</keyword>
<reference evidence="6" key="1">
    <citation type="submission" date="2018-06" db="EMBL/GenBank/DDBJ databases">
        <authorList>
            <person name="Zhirakovskaya E."/>
        </authorList>
    </citation>
    <scope>NUCLEOTIDE SEQUENCE</scope>
</reference>
<dbReference type="AlphaFoldDB" id="A0A3B1BZT8"/>
<evidence type="ECO:0000256" key="2">
    <source>
        <dbReference type="ARBA" id="ARBA00022670"/>
    </source>
</evidence>
<protein>
    <submittedName>
        <fullName evidence="6">Methionine aminopeptidase</fullName>
        <ecNumber evidence="6">3.4.11.18</ecNumber>
    </submittedName>
</protein>
<keyword evidence="1 6" id="KW-0031">Aminopeptidase</keyword>
<dbReference type="EMBL" id="UOGE01000027">
    <property type="protein sequence ID" value="VAX17823.1"/>
    <property type="molecule type" value="Genomic_DNA"/>
</dbReference>
<dbReference type="Pfam" id="PF00557">
    <property type="entry name" value="Peptidase_M24"/>
    <property type="match status" value="1"/>
</dbReference>
<evidence type="ECO:0000259" key="5">
    <source>
        <dbReference type="Pfam" id="PF00557"/>
    </source>
</evidence>